<dbReference type="EMBL" id="BSET01000002">
    <property type="protein sequence ID" value="GLK02922.1"/>
    <property type="molecule type" value="Genomic_DNA"/>
</dbReference>
<accession>A0A9W6HU19</accession>
<evidence type="ECO:0000313" key="2">
    <source>
        <dbReference type="Proteomes" id="UP001142325"/>
    </source>
</evidence>
<gene>
    <name evidence="1" type="ORF">GCM10017596_26370</name>
</gene>
<comment type="caution">
    <text evidence="1">The sequence shown here is derived from an EMBL/GenBank/DDBJ whole genome shotgun (WGS) entry which is preliminary data.</text>
</comment>
<evidence type="ECO:0000313" key="1">
    <source>
        <dbReference type="EMBL" id="GLK02922.1"/>
    </source>
</evidence>
<name>A0A9W6HU19_9MICO</name>
<dbReference type="Proteomes" id="UP001142325">
    <property type="component" value="Unassembled WGS sequence"/>
</dbReference>
<sequence length="110" mass="11082">MTEPPAPVEPGTGEFGAAVAGRLADASVGLDLIANGADALPIIDQLELDAQQLADTVAPAALDAQWRESVNAYASSLRALRDVVNASEDVSSAVSTAAANVQQLKAIAGV</sequence>
<organism evidence="1 2">
    <name type="scientific">Microbacterium keratanolyticum</name>
    <dbReference type="NCBI Taxonomy" id="67574"/>
    <lineage>
        <taxon>Bacteria</taxon>
        <taxon>Bacillati</taxon>
        <taxon>Actinomycetota</taxon>
        <taxon>Actinomycetes</taxon>
        <taxon>Micrococcales</taxon>
        <taxon>Microbacteriaceae</taxon>
        <taxon>Microbacterium</taxon>
    </lineage>
</organism>
<reference evidence="1" key="1">
    <citation type="journal article" date="2014" name="Int. J. Syst. Evol. Microbiol.">
        <title>Complete genome sequence of Corynebacterium casei LMG S-19264T (=DSM 44701T), isolated from a smear-ripened cheese.</title>
        <authorList>
            <consortium name="US DOE Joint Genome Institute (JGI-PGF)"/>
            <person name="Walter F."/>
            <person name="Albersmeier A."/>
            <person name="Kalinowski J."/>
            <person name="Ruckert C."/>
        </authorList>
    </citation>
    <scope>NUCLEOTIDE SEQUENCE</scope>
    <source>
        <strain evidence="1">VKM Ac-1958</strain>
    </source>
</reference>
<proteinExistence type="predicted"/>
<reference evidence="1" key="2">
    <citation type="submission" date="2023-01" db="EMBL/GenBank/DDBJ databases">
        <authorList>
            <person name="Sun Q."/>
            <person name="Evtushenko L."/>
        </authorList>
    </citation>
    <scope>NUCLEOTIDE SEQUENCE</scope>
    <source>
        <strain evidence="1">VKM Ac-1958</strain>
    </source>
</reference>
<protein>
    <submittedName>
        <fullName evidence="1">Uncharacterized protein</fullName>
    </submittedName>
</protein>
<keyword evidence="2" id="KW-1185">Reference proteome</keyword>
<dbReference type="AlphaFoldDB" id="A0A9W6HU19"/>